<dbReference type="GO" id="GO:0008270">
    <property type="term" value="F:zinc ion binding"/>
    <property type="evidence" value="ECO:0007669"/>
    <property type="project" value="UniProtKB-KW"/>
</dbReference>
<feature type="region of interest" description="Disordered" evidence="5">
    <location>
        <begin position="1530"/>
        <end position="1567"/>
    </location>
</feature>
<dbReference type="SUPFAM" id="SSF50998">
    <property type="entry name" value="Quinoprotein alcohol dehydrogenase-like"/>
    <property type="match status" value="1"/>
</dbReference>
<dbReference type="SMART" id="SM00396">
    <property type="entry name" value="ZnF_UBR1"/>
    <property type="match status" value="1"/>
</dbReference>
<evidence type="ECO:0000256" key="2">
    <source>
        <dbReference type="ARBA" id="ARBA00022771"/>
    </source>
</evidence>
<dbReference type="GO" id="GO:0005829">
    <property type="term" value="C:cytosol"/>
    <property type="evidence" value="ECO:0007669"/>
    <property type="project" value="TreeGrafter"/>
</dbReference>
<feature type="region of interest" description="Disordered" evidence="5">
    <location>
        <begin position="1482"/>
        <end position="1517"/>
    </location>
</feature>
<dbReference type="InterPro" id="IPR036322">
    <property type="entry name" value="WD40_repeat_dom_sf"/>
</dbReference>
<dbReference type="PANTHER" id="PTHR21725">
    <property type="entry name" value="E3 UBIQUITIN-PROTEIN LIGASE UBR4"/>
    <property type="match status" value="1"/>
</dbReference>
<dbReference type="InterPro" id="IPR016024">
    <property type="entry name" value="ARM-type_fold"/>
</dbReference>
<dbReference type="Proteomes" id="UP001356427">
    <property type="component" value="Unassembled WGS sequence"/>
</dbReference>
<evidence type="ECO:0000313" key="8">
    <source>
        <dbReference type="Proteomes" id="UP001356427"/>
    </source>
</evidence>
<accession>A0AAN8QWG5</accession>
<reference evidence="7 8" key="1">
    <citation type="submission" date="2021-04" db="EMBL/GenBank/DDBJ databases">
        <authorList>
            <person name="De Guttry C."/>
            <person name="Zahm M."/>
            <person name="Klopp C."/>
            <person name="Cabau C."/>
            <person name="Louis A."/>
            <person name="Berthelot C."/>
            <person name="Parey E."/>
            <person name="Roest Crollius H."/>
            <person name="Montfort J."/>
            <person name="Robinson-Rechavi M."/>
            <person name="Bucao C."/>
            <person name="Bouchez O."/>
            <person name="Gislard M."/>
            <person name="Lluch J."/>
            <person name="Milhes M."/>
            <person name="Lampietro C."/>
            <person name="Lopez Roques C."/>
            <person name="Donnadieu C."/>
            <person name="Braasch I."/>
            <person name="Desvignes T."/>
            <person name="Postlethwait J."/>
            <person name="Bobe J."/>
            <person name="Wedekind C."/>
            <person name="Guiguen Y."/>
        </authorList>
    </citation>
    <scope>NUCLEOTIDE SEQUENCE [LARGE SCALE GENOMIC DNA]</scope>
    <source>
        <strain evidence="7">Cs_M1</strain>
        <tissue evidence="7">Blood</tissue>
    </source>
</reference>
<feature type="compositionally biased region" description="Low complexity" evidence="5">
    <location>
        <begin position="1484"/>
        <end position="1495"/>
    </location>
</feature>
<feature type="compositionally biased region" description="Pro residues" evidence="5">
    <location>
        <begin position="1536"/>
        <end position="1547"/>
    </location>
</feature>
<keyword evidence="3" id="KW-0862">Zinc</keyword>
<dbReference type="SUPFAM" id="SSF48371">
    <property type="entry name" value="ARM repeat"/>
    <property type="match status" value="1"/>
</dbReference>
<dbReference type="Pfam" id="PF19423">
    <property type="entry name" value="E3_UBR4_N"/>
    <property type="match status" value="1"/>
</dbReference>
<dbReference type="GO" id="GO:0004842">
    <property type="term" value="F:ubiquitin-protein transferase activity"/>
    <property type="evidence" value="ECO:0007669"/>
    <property type="project" value="TreeGrafter"/>
</dbReference>
<dbReference type="GO" id="GO:0006511">
    <property type="term" value="P:ubiquitin-dependent protein catabolic process"/>
    <property type="evidence" value="ECO:0007669"/>
    <property type="project" value="TreeGrafter"/>
</dbReference>
<dbReference type="CDD" id="cd19680">
    <property type="entry name" value="UBR-box_UBR4"/>
    <property type="match status" value="1"/>
</dbReference>
<gene>
    <name evidence="7" type="ORF">J4Q44_G00264510</name>
</gene>
<protein>
    <recommendedName>
        <fullName evidence="6">UBR-type domain-containing protein</fullName>
    </recommendedName>
</protein>
<keyword evidence="2" id="KW-0863">Zinc-finger</keyword>
<dbReference type="GO" id="GO:0005813">
    <property type="term" value="C:centrosome"/>
    <property type="evidence" value="ECO:0007669"/>
    <property type="project" value="TreeGrafter"/>
</dbReference>
<dbReference type="GO" id="GO:0005654">
    <property type="term" value="C:nucleoplasm"/>
    <property type="evidence" value="ECO:0007669"/>
    <property type="project" value="TreeGrafter"/>
</dbReference>
<keyword evidence="1" id="KW-0479">Metal-binding</keyword>
<dbReference type="PANTHER" id="PTHR21725:SF1">
    <property type="entry name" value="E3 UBIQUITIN-PROTEIN LIGASE UBR4"/>
    <property type="match status" value="1"/>
</dbReference>
<feature type="region of interest" description="Disordered" evidence="5">
    <location>
        <begin position="2691"/>
        <end position="2720"/>
    </location>
</feature>
<dbReference type="InterPro" id="IPR011678">
    <property type="entry name" value="EMC1_C"/>
</dbReference>
<dbReference type="InterPro" id="IPR003126">
    <property type="entry name" value="Znf_UBR"/>
</dbReference>
<dbReference type="InterPro" id="IPR047509">
    <property type="entry name" value="UBR4-like_UBR-box"/>
</dbReference>
<sequence length="3508" mass="387636">MCAEGPWFKPRRQQYVGKTLFAHFESNTQSSKKLFLATDKNIFASFNSRTGDLFWRHVDKTGPEGAIDTLLLHGQDALMVVGDGRLLRSWDTNKHWRAELAGVERCVLDVFQAACFVAVQDTVKHVVVLKKAAISLHYLSNGHQKWVENLPDSDAVQYQAVYSGGEEEVHVLGVVPNSHLTIIAYSLEDGEIIKQRSVEAPWLSSVESSCVVVGRGVLMCVDPASLSLYTLPIQAEETSQFSQILLRSLDLEVSPGFQPVLVSSQPHPARSPLSEFFLQLGPDHHILLQLHDDGSTIAPLRDFQPAFLVSFATTGEKTVAAVMTPKNETACAINLFSADSGRRLLDTTLIFPLDLNGGKPHKLYVHAFLKKDDSVGYRVLVQTLDHALTFIQQPGRVVWTREEALADVVTMEMVDLPLTGTQAELEGEFGKKADGLFPMVLKRLSSQVILLQVWLAHLWKLFYEARKPRSQVKNEVTIETLSRDEFNLQKMMVMVTASGKLFGIDSKSGSILWKHYLENVQPNAAFKLIVQRTTAHFPHPPQCTLLIKDKDTGLISVSVFPPKDTGLISVSVFPPGHWPDLCDTGLATLHVFNPIFGRKSHIALPALPRPILQSLLLPVIDQDYAKVLLLVDDQYKVTAFPSTKNVLQQLQEMTSSIFFYLVHSEQGTLSGFRLRKDLSTELIWEVVLPIEVQKIVAVKGKRPNEHVHSQGRVMGDRSVLYKYLNPNLLAVVTESTDAHPERAFVGVFLVDGVTGRIIHEAVQRKARGPVHFVHSENWVVYEYWNTKSRRNEFSVLELFEGTELYNSTVFSSLDRPYLPQVLQQTYIFPSPITTMEATLTEKGITSRHLLVALPSGAILSLPKMFLDPRRPEVVTEHSREENLIPYAPEMPILTEWFINYNQTVSRVKGIYTAPSGLESTCLVVAYGLDIYQTRVYPSKQFDVLKDDYDYVLISSVLFALFFATMISKRLAQVKLLNRAWRESEILHHDKQYEPFYSSFVALSAHYITTVCGQIPRNQLLSVATACKVLIEFSLLRLENPDEACAVSQKHLILLIKGLCTGCSRLDRTEIITFTAMMKSAKLPQTVKTLSDGPNGTVEEQKEVPSPVNPELRHKEVRMNFFNQLTSVFNPDLTMLASPSGHTQSERDDQTTTTDQTFQAKMKNAFVSQNVSSLQELGGSEKLLRVCLNLPYFLRYINRFQDAVSANSFFIMPATVGDATAVRNGFHSLVIDVTMALDTLSLPVLEPLTPGRLLDMTVLALSCLYAGVSVATCMAILQVGSGLQLRTASTGTKEEDYENDAATIVQKCLDIYELIGQAISSSRRAGGEQYQNFQLLGAWCLLNSLYLIVNLTPTALADKGKEKDPLAALRVRDIGTRAKDGAGSPKLGPAKGHQGFGVLSVILANHAIKLLTSLFQDLQVEALHQGSAGWASDGPPAELNIMAQSTSTQRVQRLLDSVPLTNLLFNLLSTSYKKACVLQRQRKGSVSSDASASTDSNTYYEDDFSSTEEDSSQDDDSEPILGLWFEETISPTKEKVAPPPPPPPPPLETSPRLKSPSKQNAGENGNILAGRKDPELFLSLASSILNFITTSMLKSRNNFIRNYLSVSLTEQHMATLASIIKDVDKDVKGSSDEEFASALYHFNHTLVTSDLPSPALQNTLLQQLGVAPFSEGPWPLYINPQSLSVLSRVLLIWQHKASLQGDPDVPESMKVWERFVGTLKKHAIQGSVPGDEDLNVEHLQLLLLVFHNLSERGRRAVLTLVTQAITEVAGPLHQEAQLRAVPLNLSRMLLVLDYLLHHYSKAPMYLYQQVQYNLLTPPWSGRGSVQDGSKRSALPLYCVFKEVEENWSKHCSADSTVVQPKFYCLLSPEASEDDRSRLDSKVFQKLFNGAVKYNELYACLVSLLSAGSQFDTARRQENKPITPMEACSLQYYFLVLWRILGVLPPSKAYVEQLKEGLGEPSESDILHTLRWSSRLRVTTYVNWIKEHLVTQGMKEDQATSLIEAASSKCSTVKYDVELAEDYIARQISAFSCVDHSSILALHQVPSLQAIYTLDAVISKVQVSLDEHFSKVAAETDPHKSSEITKNLLPATLQLIDVYTAFTRSYLLMNLPEEGENKLSEAKLQGYAAVLSIGSMRCKANLLGQSVMQNLPSAVQTLCDTWNNIHTNEFPNIGSWRNAFANDTIPSESYISAIQAAHLSTLSNQSLALASSLKHILLSLVRLTGDLIVTEELNAPQVVRTLLPLLLESSTESVAEICSTSLERILGPADSETFLARVYQRLVTGCYNIIANHSDPNSGLDESVLEDCLLYLERQLESSQVCKAMEEFFSFSGELVQIMMATANENLSAKFCNRVLRFFTKLFQLTEKSPNPSLLCLCGSLAQLACVEPSRLQAWLTRMTATPPKDSEHLENRALLQVLTTHIVRDNSQVGEGVCTVLLSSLIPMATDMLANGDGAGFPELMGIMATLASAGQGAGHLQLHRAAIDWLTRCKKYLIQKDVVEKVSQGKHGSMLEGCCHIISYLADVMNALRQGSGQGSSVPLVDGEEKAVEVDSDWVDELAVEDDDSQAEDSDEDSQCNKLCTFTITQKEFMNQHWYHCHTCKMVDGVGVCTVCAKVCHKDHEISYAKYGSFFCDCGAKEDGTCQVRPNTSGHHGKRNTAALVKRSLSSGIGSTVKESSAFQSELRMPDSAIRHQSSLGPSDKGKVTICEGKPGDEDRPKKSNVCKNIQGCQEELLAQVSGSSTAEVVLEMLVFLMDAIQTNFQQASAVGSSSRAQQALNELHTLDKSVEMTDQLMVPTLGSQEGAFENVRMNYSGDQGQTIRQLISAHVLRRVAMCVLSSPQGRRQHLAVSHEKGKITVLQLSALLKQADSSKRKLTLTRLASAPVPFTVLSLTGNPCNEDYLAVCGLKDCHVLTFSSTGSVSDHLVLHSQLATGNFIIKAIWLPGSQTELAIITADFVKIYDLSVDALSPVYYFLLPSSKIRDATFLFSEEGKSIIVIMSSAGYMYTQVMDESSSAQHGPFYVTSVLEINHQDLKDSNGQVAGGGVSVYYSHVLQMLFFSYSQGKSFAATVSRSTTDVQKLFTINVKGSNNVKGDTTQAYGCVQPKDGIPLVIRVRTDTLSSRRQTLPAKAKIQDMVSIRHTASNEQQRTTMILLCEDGSLRIYMANVDNTSYWLQPSLQPSSAISIMKPVRKRKAAAATTRTSSQVTFPVDFFEHNQQLTEVEFGGNDLLQVYNGQQIKHRLNSTGMYVANTKPGGFTVETVNNNISMVMTGMRVQVGTQAVERAPSYLEIFGRTMQMNMTRARWFDFPFTREEALQADKKLSVFIGASVDPAGVTMLDSIKIYGKTKEQFGWPDEPPEDFSSASVNNVCSPNLNTGNGTGEGDIASPISTGGTVLERLVVSSLEALESCFAVGSSNEKEKNKAAALELATLLLSMSTPSGVQQQTKGLLASLHTSRTAYHNHKDQSLLSNAVQCLNSCSRDSRDLDPDVFSEAGHHRTLHRHNETQ</sequence>
<dbReference type="EMBL" id="JAGTTL010000024">
    <property type="protein sequence ID" value="KAK6303997.1"/>
    <property type="molecule type" value="Genomic_DNA"/>
</dbReference>
<feature type="zinc finger region" description="UBR-type" evidence="4">
    <location>
        <begin position="2574"/>
        <end position="2647"/>
    </location>
</feature>
<evidence type="ECO:0000256" key="1">
    <source>
        <dbReference type="ARBA" id="ARBA00022723"/>
    </source>
</evidence>
<evidence type="ECO:0000313" key="7">
    <source>
        <dbReference type="EMBL" id="KAK6303997.1"/>
    </source>
</evidence>
<name>A0AAN8QWG5_9TELE</name>
<keyword evidence="8" id="KW-1185">Reference proteome</keyword>
<comment type="caution">
    <text evidence="7">The sequence shown here is derived from an EMBL/GenBank/DDBJ whole genome shotgun (WGS) entry which is preliminary data.</text>
</comment>
<dbReference type="PROSITE" id="PS51157">
    <property type="entry name" value="ZF_UBR"/>
    <property type="match status" value="1"/>
</dbReference>
<evidence type="ECO:0000256" key="4">
    <source>
        <dbReference type="PROSITE-ProRule" id="PRU00508"/>
    </source>
</evidence>
<evidence type="ECO:0000256" key="5">
    <source>
        <dbReference type="SAM" id="MobiDB-lite"/>
    </source>
</evidence>
<feature type="region of interest" description="Disordered" evidence="5">
    <location>
        <begin position="1135"/>
        <end position="1155"/>
    </location>
</feature>
<feature type="domain" description="UBR-type" evidence="6">
    <location>
        <begin position="2574"/>
        <end position="2647"/>
    </location>
</feature>
<organism evidence="7 8">
    <name type="scientific">Coregonus suidteri</name>
    <dbReference type="NCBI Taxonomy" id="861788"/>
    <lineage>
        <taxon>Eukaryota</taxon>
        <taxon>Metazoa</taxon>
        <taxon>Chordata</taxon>
        <taxon>Craniata</taxon>
        <taxon>Vertebrata</taxon>
        <taxon>Euteleostomi</taxon>
        <taxon>Actinopterygii</taxon>
        <taxon>Neopterygii</taxon>
        <taxon>Teleostei</taxon>
        <taxon>Protacanthopterygii</taxon>
        <taxon>Salmoniformes</taxon>
        <taxon>Salmonidae</taxon>
        <taxon>Coregoninae</taxon>
        <taxon>Coregonus</taxon>
    </lineage>
</organism>
<dbReference type="InterPro" id="IPR058545">
    <property type="entry name" value="Beta-prop_EMC1_1st"/>
</dbReference>
<dbReference type="InterPro" id="IPR045841">
    <property type="entry name" value="E3_UBR4_N"/>
</dbReference>
<dbReference type="Pfam" id="PF25293">
    <property type="entry name" value="Beta-prop_EMC1_N"/>
    <property type="match status" value="1"/>
</dbReference>
<dbReference type="SUPFAM" id="SSF50978">
    <property type="entry name" value="WD40 repeat-like"/>
    <property type="match status" value="1"/>
</dbReference>
<dbReference type="InterPro" id="IPR011047">
    <property type="entry name" value="Quinoprotein_ADH-like_sf"/>
</dbReference>
<dbReference type="Pfam" id="PF07774">
    <property type="entry name" value="EMC1_C"/>
    <property type="match status" value="1"/>
</dbReference>
<feature type="compositionally biased region" description="Acidic residues" evidence="5">
    <location>
        <begin position="1499"/>
        <end position="1517"/>
    </location>
</feature>
<dbReference type="Pfam" id="PF02207">
    <property type="entry name" value="zf-UBR"/>
    <property type="match status" value="1"/>
</dbReference>
<evidence type="ECO:0000256" key="3">
    <source>
        <dbReference type="ARBA" id="ARBA00022833"/>
    </source>
</evidence>
<dbReference type="GO" id="GO:0016020">
    <property type="term" value="C:membrane"/>
    <property type="evidence" value="ECO:0007669"/>
    <property type="project" value="TreeGrafter"/>
</dbReference>
<dbReference type="InterPro" id="IPR045189">
    <property type="entry name" value="UBR4-like"/>
</dbReference>
<proteinExistence type="predicted"/>
<evidence type="ECO:0000259" key="6">
    <source>
        <dbReference type="PROSITE" id="PS51157"/>
    </source>
</evidence>